<accession>A0A834ID25</accession>
<keyword evidence="2" id="KW-1185">Reference proteome</keyword>
<protein>
    <submittedName>
        <fullName evidence="1">Uncharacterized protein</fullName>
    </submittedName>
</protein>
<dbReference type="EMBL" id="JAACXV010009041">
    <property type="protein sequence ID" value="KAF7275828.1"/>
    <property type="molecule type" value="Genomic_DNA"/>
</dbReference>
<sequence length="154" mass="18095">MGEPFDNFNAPQFIDFECPDNDEDDVDKYFRIDDENSALPTLRKSMSVGNLVLFNEQNRPGQKPLHQRYPSLETINKANSKKFVSLSEHLHIFQNKTPERFRSKPNLEEKPVHKPLKLTVPCSPALQTKRRHRPGHILSRDEREKLEIEQWYAI</sequence>
<evidence type="ECO:0000313" key="1">
    <source>
        <dbReference type="EMBL" id="KAF7275828.1"/>
    </source>
</evidence>
<dbReference type="OrthoDB" id="1684416at2759"/>
<dbReference type="AlphaFoldDB" id="A0A834ID25"/>
<reference evidence="1" key="1">
    <citation type="submission" date="2020-08" db="EMBL/GenBank/DDBJ databases">
        <title>Genome sequencing and assembly of the red palm weevil Rhynchophorus ferrugineus.</title>
        <authorList>
            <person name="Dias G.B."/>
            <person name="Bergman C.M."/>
            <person name="Manee M."/>
        </authorList>
    </citation>
    <scope>NUCLEOTIDE SEQUENCE</scope>
    <source>
        <strain evidence="1">AA-2017</strain>
        <tissue evidence="1">Whole larva</tissue>
    </source>
</reference>
<comment type="caution">
    <text evidence="1">The sequence shown here is derived from an EMBL/GenBank/DDBJ whole genome shotgun (WGS) entry which is preliminary data.</text>
</comment>
<dbReference type="Proteomes" id="UP000625711">
    <property type="component" value="Unassembled WGS sequence"/>
</dbReference>
<evidence type="ECO:0000313" key="2">
    <source>
        <dbReference type="Proteomes" id="UP000625711"/>
    </source>
</evidence>
<name>A0A834ID25_RHYFE</name>
<gene>
    <name evidence="1" type="ORF">GWI33_011230</name>
</gene>
<proteinExistence type="predicted"/>
<organism evidence="1 2">
    <name type="scientific">Rhynchophorus ferrugineus</name>
    <name type="common">Red palm weevil</name>
    <name type="synonym">Curculio ferrugineus</name>
    <dbReference type="NCBI Taxonomy" id="354439"/>
    <lineage>
        <taxon>Eukaryota</taxon>
        <taxon>Metazoa</taxon>
        <taxon>Ecdysozoa</taxon>
        <taxon>Arthropoda</taxon>
        <taxon>Hexapoda</taxon>
        <taxon>Insecta</taxon>
        <taxon>Pterygota</taxon>
        <taxon>Neoptera</taxon>
        <taxon>Endopterygota</taxon>
        <taxon>Coleoptera</taxon>
        <taxon>Polyphaga</taxon>
        <taxon>Cucujiformia</taxon>
        <taxon>Curculionidae</taxon>
        <taxon>Dryophthorinae</taxon>
        <taxon>Rhynchophorus</taxon>
    </lineage>
</organism>